<dbReference type="SUPFAM" id="SSF53448">
    <property type="entry name" value="Nucleotide-diphospho-sugar transferases"/>
    <property type="match status" value="1"/>
</dbReference>
<protein>
    <submittedName>
        <fullName evidence="3">Glycosyl transferase</fullName>
    </submittedName>
</protein>
<accession>A0A1S2VPW6</accession>
<reference evidence="3 4" key="1">
    <citation type="submission" date="2016-10" db="EMBL/GenBank/DDBJ databases">
        <title>Arsenicibacter rosenii gen. nov., sp. nov., an efficient arsenic-methylating bacterium isolated from an arsenic-contaminated paddy soil.</title>
        <authorList>
            <person name="Huang K."/>
        </authorList>
    </citation>
    <scope>NUCLEOTIDE SEQUENCE [LARGE SCALE GENOMIC DNA]</scope>
    <source>
        <strain evidence="3 4">SM-1</strain>
    </source>
</reference>
<dbReference type="PANTHER" id="PTHR43630">
    <property type="entry name" value="POLY-BETA-1,6-N-ACETYL-D-GLUCOSAMINE SYNTHASE"/>
    <property type="match status" value="1"/>
</dbReference>
<dbReference type="Pfam" id="PF00535">
    <property type="entry name" value="Glycos_transf_2"/>
    <property type="match status" value="1"/>
</dbReference>
<evidence type="ECO:0000256" key="1">
    <source>
        <dbReference type="ARBA" id="ARBA00038494"/>
    </source>
</evidence>
<evidence type="ECO:0000259" key="2">
    <source>
        <dbReference type="Pfam" id="PF00535"/>
    </source>
</evidence>
<dbReference type="Proteomes" id="UP000181790">
    <property type="component" value="Unassembled WGS sequence"/>
</dbReference>
<dbReference type="RefSeq" id="WP_071501298.1">
    <property type="nucleotide sequence ID" value="NZ_MORL01000001.1"/>
</dbReference>
<gene>
    <name evidence="3" type="ORF">BLX24_01475</name>
</gene>
<dbReference type="EMBL" id="MORL01000001">
    <property type="protein sequence ID" value="OIN60794.1"/>
    <property type="molecule type" value="Genomic_DNA"/>
</dbReference>
<feature type="domain" description="Glycosyltransferase 2-like" evidence="2">
    <location>
        <begin position="5"/>
        <end position="133"/>
    </location>
</feature>
<dbReference type="AlphaFoldDB" id="A0A1S2VPW6"/>
<proteinExistence type="inferred from homology"/>
<evidence type="ECO:0000313" key="4">
    <source>
        <dbReference type="Proteomes" id="UP000181790"/>
    </source>
</evidence>
<dbReference type="InterPro" id="IPR001173">
    <property type="entry name" value="Glyco_trans_2-like"/>
</dbReference>
<dbReference type="GO" id="GO:0016740">
    <property type="term" value="F:transferase activity"/>
    <property type="evidence" value="ECO:0007669"/>
    <property type="project" value="UniProtKB-KW"/>
</dbReference>
<sequence>MTDLSVIILTFNEEKHIGRCLKSLLPFTDKIFIVDSFSTDRTVEIARSLGAVVVQNPWVTYATQFNFGIDNLPFQTTWILRMDADEYITSELAQEIQQKLPGLPDDVSGIYIKRRVLFMDRWIKHGGYYPIWLMRFWRRGQGICEQTWMDEHIKLTRGRPVRFDHDVVDHNLNNLTWWTQKHNNYAIREVIDLLNIKYNFTDAERVEPRLIGGTRDEMKRYLKVKYASLPLFTRPFMYFFYRYFIGLGFLDGRRGLVWHFLQGLWYRFLVDAKMLEVYRHAGHNKEAIIEFFLTEYGKDLRAGPR</sequence>
<keyword evidence="4" id="KW-1185">Reference proteome</keyword>
<dbReference type="InterPro" id="IPR029044">
    <property type="entry name" value="Nucleotide-diphossugar_trans"/>
</dbReference>
<comment type="similarity">
    <text evidence="1">Belongs to the glycosyltransferase 2 family. WaaE/KdtX subfamily.</text>
</comment>
<name>A0A1S2VPW6_9BACT</name>
<dbReference type="PANTHER" id="PTHR43630:SF2">
    <property type="entry name" value="GLYCOSYLTRANSFERASE"/>
    <property type="match status" value="1"/>
</dbReference>
<dbReference type="CDD" id="cd02511">
    <property type="entry name" value="Beta4Glucosyltransferase"/>
    <property type="match status" value="1"/>
</dbReference>
<dbReference type="OrthoDB" id="9815923at2"/>
<keyword evidence="3" id="KW-0808">Transferase</keyword>
<evidence type="ECO:0000313" key="3">
    <source>
        <dbReference type="EMBL" id="OIN60794.1"/>
    </source>
</evidence>
<organism evidence="3 4">
    <name type="scientific">Arsenicibacter rosenii</name>
    <dbReference type="NCBI Taxonomy" id="1750698"/>
    <lineage>
        <taxon>Bacteria</taxon>
        <taxon>Pseudomonadati</taxon>
        <taxon>Bacteroidota</taxon>
        <taxon>Cytophagia</taxon>
        <taxon>Cytophagales</taxon>
        <taxon>Spirosomataceae</taxon>
        <taxon>Arsenicibacter</taxon>
    </lineage>
</organism>
<comment type="caution">
    <text evidence="3">The sequence shown here is derived from an EMBL/GenBank/DDBJ whole genome shotgun (WGS) entry which is preliminary data.</text>
</comment>
<dbReference type="Gene3D" id="3.90.550.10">
    <property type="entry name" value="Spore Coat Polysaccharide Biosynthesis Protein SpsA, Chain A"/>
    <property type="match status" value="1"/>
</dbReference>